<dbReference type="Proteomes" id="UP001165069">
    <property type="component" value="Unassembled WGS sequence"/>
</dbReference>
<feature type="transmembrane region" description="Helical" evidence="6">
    <location>
        <begin position="267"/>
        <end position="287"/>
    </location>
</feature>
<feature type="transmembrane region" description="Helical" evidence="6">
    <location>
        <begin position="127"/>
        <end position="145"/>
    </location>
</feature>
<evidence type="ECO:0000256" key="1">
    <source>
        <dbReference type="ARBA" id="ARBA00004429"/>
    </source>
</evidence>
<dbReference type="PANTHER" id="PTHR43702:SF12">
    <property type="entry name" value="N-ACETYL GLUCOSAMINE TRANSPORTER NAGP"/>
    <property type="match status" value="1"/>
</dbReference>
<evidence type="ECO:0000313" key="8">
    <source>
        <dbReference type="EMBL" id="GLH71689.1"/>
    </source>
</evidence>
<feature type="transmembrane region" description="Helical" evidence="6">
    <location>
        <begin position="318"/>
        <end position="339"/>
    </location>
</feature>
<dbReference type="InterPro" id="IPR036259">
    <property type="entry name" value="MFS_trans_sf"/>
</dbReference>
<feature type="transmembrane region" description="Helical" evidence="6">
    <location>
        <begin position="96"/>
        <end position="115"/>
    </location>
</feature>
<dbReference type="PANTHER" id="PTHR43702">
    <property type="entry name" value="L-FUCOSE-PROTON SYMPORTER"/>
    <property type="match status" value="1"/>
</dbReference>
<feature type="transmembrane region" description="Helical" evidence="6">
    <location>
        <begin position="181"/>
        <end position="202"/>
    </location>
</feature>
<feature type="transmembrane region" description="Helical" evidence="6">
    <location>
        <begin position="294"/>
        <end position="312"/>
    </location>
</feature>
<feature type="transmembrane region" description="Helical" evidence="6">
    <location>
        <begin position="45"/>
        <end position="65"/>
    </location>
</feature>
<evidence type="ECO:0000256" key="2">
    <source>
        <dbReference type="ARBA" id="ARBA00022475"/>
    </source>
</evidence>
<feature type="transmembrane region" description="Helical" evidence="6">
    <location>
        <begin position="385"/>
        <end position="403"/>
    </location>
</feature>
<evidence type="ECO:0000256" key="6">
    <source>
        <dbReference type="SAM" id="Phobius"/>
    </source>
</evidence>
<comment type="subcellular location">
    <subcellularLocation>
        <location evidence="1">Cell inner membrane</location>
        <topology evidence="1">Multi-pass membrane protein</topology>
    </subcellularLocation>
</comment>
<comment type="caution">
    <text evidence="8">The sequence shown here is derived from an EMBL/GenBank/DDBJ whole genome shotgun (WGS) entry which is preliminary data.</text>
</comment>
<dbReference type="PROSITE" id="PS50850">
    <property type="entry name" value="MFS"/>
    <property type="match status" value="1"/>
</dbReference>
<evidence type="ECO:0000256" key="4">
    <source>
        <dbReference type="ARBA" id="ARBA00022989"/>
    </source>
</evidence>
<reference evidence="8 9" key="1">
    <citation type="journal article" date="2023" name="Antonie Van Leeuwenhoek">
        <title>Mesoterricola silvestris gen. nov., sp. nov., Mesoterricola sediminis sp. nov., Geothrix oryzae sp. nov., Geothrix edaphica sp. nov., Geothrix rubra sp. nov., and Geothrix limicola sp. nov., six novel members of Acidobacteriota isolated from soils.</title>
        <authorList>
            <person name="Itoh H."/>
            <person name="Sugisawa Y."/>
            <person name="Mise K."/>
            <person name="Xu Z."/>
            <person name="Kuniyasu M."/>
            <person name="Ushijima N."/>
            <person name="Kawano K."/>
            <person name="Kobayashi E."/>
            <person name="Shiratori Y."/>
            <person name="Masuda Y."/>
            <person name="Senoo K."/>
        </authorList>
    </citation>
    <scope>NUCLEOTIDE SEQUENCE [LARGE SCALE GENOMIC DNA]</scope>
    <source>
        <strain evidence="8 9">Red804</strain>
    </source>
</reference>
<name>A0ABQ5QAW2_9BACT</name>
<dbReference type="InterPro" id="IPR020846">
    <property type="entry name" value="MFS_dom"/>
</dbReference>
<feature type="domain" description="Major facilitator superfamily (MFS) profile" evidence="7">
    <location>
        <begin position="7"/>
        <end position="402"/>
    </location>
</feature>
<evidence type="ECO:0000313" key="9">
    <source>
        <dbReference type="Proteomes" id="UP001165069"/>
    </source>
</evidence>
<feature type="transmembrane region" description="Helical" evidence="6">
    <location>
        <begin position="351"/>
        <end position="373"/>
    </location>
</feature>
<feature type="transmembrane region" description="Helical" evidence="6">
    <location>
        <begin position="72"/>
        <end position="90"/>
    </location>
</feature>
<keyword evidence="9" id="KW-1185">Reference proteome</keyword>
<proteinExistence type="predicted"/>
<keyword evidence="4 6" id="KW-1133">Transmembrane helix</keyword>
<feature type="transmembrane region" description="Helical" evidence="6">
    <location>
        <begin position="228"/>
        <end position="247"/>
    </location>
</feature>
<evidence type="ECO:0000256" key="3">
    <source>
        <dbReference type="ARBA" id="ARBA00022692"/>
    </source>
</evidence>
<dbReference type="EMBL" id="BSDE01000001">
    <property type="protein sequence ID" value="GLH71689.1"/>
    <property type="molecule type" value="Genomic_DNA"/>
</dbReference>
<dbReference type="InterPro" id="IPR050375">
    <property type="entry name" value="MFS_TsgA-like"/>
</dbReference>
<evidence type="ECO:0000259" key="7">
    <source>
        <dbReference type="PROSITE" id="PS50850"/>
    </source>
</evidence>
<dbReference type="SUPFAM" id="SSF103473">
    <property type="entry name" value="MFS general substrate transporter"/>
    <property type="match status" value="1"/>
</dbReference>
<keyword evidence="3 6" id="KW-0812">Transmembrane</keyword>
<feature type="transmembrane region" description="Helical" evidence="6">
    <location>
        <begin position="5"/>
        <end position="25"/>
    </location>
</feature>
<protein>
    <submittedName>
        <fullName evidence="8">MFS transporter</fullName>
    </submittedName>
</protein>
<keyword evidence="2" id="KW-1003">Cell membrane</keyword>
<dbReference type="InterPro" id="IPR011701">
    <property type="entry name" value="MFS"/>
</dbReference>
<dbReference type="Gene3D" id="1.20.1250.20">
    <property type="entry name" value="MFS general substrate transporter like domains"/>
    <property type="match status" value="2"/>
</dbReference>
<sequence>MHRSLFKVGLIMLIFVVISFVTNILDPMGTDVQASFRLTEAQVGTLASALFLAYAVMSIPAGLLVERFSAKAVLMVAFLLSAAGALAFAARPSYAVALPSLFVIGVGFAMLQVVINPLLRISGGEEHYAFFGNLSQMIFALGSTLSPHLYVYLVSGINGRQQGGLVGVLTRLVPEGLSWVALYWVFAALLAAMTVVIACVRLPKVELVEDERVGSFETILLLLKNRTVWLYFVGIACYVGTEQGLATKIKPFLINCHQVDPDLANRVAVSGFWGAMTLGCAVGLVLLKLFDAKKILVAFMAGGMLTLLAALFGNRPTALVALPMMGFWCSVGWPLVFALALNSLDRHHGTFAGILCTGILGGAILPPLIGLIADHAGPMGLRYGLLAVLGTFTYLLFIGFWANPLTSNATLGKQDAQPERA</sequence>
<dbReference type="RefSeq" id="WP_285569090.1">
    <property type="nucleotide sequence ID" value="NZ_BSDE01000001.1"/>
</dbReference>
<keyword evidence="5 6" id="KW-0472">Membrane</keyword>
<organism evidence="8 9">
    <name type="scientific">Geothrix limicola</name>
    <dbReference type="NCBI Taxonomy" id="2927978"/>
    <lineage>
        <taxon>Bacteria</taxon>
        <taxon>Pseudomonadati</taxon>
        <taxon>Acidobacteriota</taxon>
        <taxon>Holophagae</taxon>
        <taxon>Holophagales</taxon>
        <taxon>Holophagaceae</taxon>
        <taxon>Geothrix</taxon>
    </lineage>
</organism>
<accession>A0ABQ5QAW2</accession>
<evidence type="ECO:0000256" key="5">
    <source>
        <dbReference type="ARBA" id="ARBA00023136"/>
    </source>
</evidence>
<gene>
    <name evidence="8" type="ORF">GETHLI_01910</name>
</gene>
<dbReference type="Pfam" id="PF07690">
    <property type="entry name" value="MFS_1"/>
    <property type="match status" value="1"/>
</dbReference>